<name>A0A9Q1K5D2_9CARY</name>
<keyword evidence="15" id="KW-1185">Reference proteome</keyword>
<comment type="subcellular location">
    <subcellularLocation>
        <location evidence="1">Membrane</location>
        <topology evidence="1">Multi-pass membrane protein</topology>
    </subcellularLocation>
</comment>
<keyword evidence="6" id="KW-0630">Potassium</keyword>
<evidence type="ECO:0000256" key="6">
    <source>
        <dbReference type="ARBA" id="ARBA00022958"/>
    </source>
</evidence>
<dbReference type="Gene3D" id="1.20.1420.30">
    <property type="entry name" value="NCX, central ion-binding region"/>
    <property type="match status" value="2"/>
</dbReference>
<keyword evidence="4" id="KW-0633">Potassium transport</keyword>
<evidence type="ECO:0000256" key="9">
    <source>
        <dbReference type="ARBA" id="ARBA00023136"/>
    </source>
</evidence>
<keyword evidence="3" id="KW-0050">Antiport</keyword>
<accession>A0A9Q1K5D2</accession>
<dbReference type="InterPro" id="IPR004837">
    <property type="entry name" value="NaCa_Exmemb"/>
</dbReference>
<feature type="transmembrane region" description="Helical" evidence="12">
    <location>
        <begin position="564"/>
        <end position="585"/>
    </location>
</feature>
<evidence type="ECO:0000313" key="14">
    <source>
        <dbReference type="EMBL" id="KAJ8437561.1"/>
    </source>
</evidence>
<evidence type="ECO:0000256" key="4">
    <source>
        <dbReference type="ARBA" id="ARBA00022538"/>
    </source>
</evidence>
<evidence type="ECO:0000256" key="3">
    <source>
        <dbReference type="ARBA" id="ARBA00022449"/>
    </source>
</evidence>
<feature type="transmembrane region" description="Helical" evidence="12">
    <location>
        <begin position="219"/>
        <end position="239"/>
    </location>
</feature>
<dbReference type="PANTHER" id="PTHR12266:SF0">
    <property type="entry name" value="MITOCHONDRIAL SODIUM_CALCIUM EXCHANGER PROTEIN"/>
    <property type="match status" value="1"/>
</dbReference>
<feature type="domain" description="Sodium/calcium exchanger membrane region" evidence="13">
    <location>
        <begin position="457"/>
        <end position="608"/>
    </location>
</feature>
<reference evidence="14" key="1">
    <citation type="submission" date="2022-04" db="EMBL/GenBank/DDBJ databases">
        <title>Carnegiea gigantea Genome sequencing and assembly v2.</title>
        <authorList>
            <person name="Copetti D."/>
            <person name="Sanderson M.J."/>
            <person name="Burquez A."/>
            <person name="Wojciechowski M.F."/>
        </authorList>
    </citation>
    <scope>NUCLEOTIDE SEQUENCE</scope>
    <source>
        <strain evidence="14">SGP5-SGP5p</strain>
        <tissue evidence="14">Aerial part</tissue>
    </source>
</reference>
<sequence length="627" mass="69096">MERMRKTGFRVFFNAVSVFALFFLFYNSPFVHKRPLQGVIHGRVMQEIGEPSVNVSNDGMKLMGHQICAELYEHKGFSSRCDYLIAHPDCASGGFFNYIKFFYCDCKNYRPIGYLVLGAWLLVLFYLLGNTAADYFCCSLEKLSELLNMSPTVAGVTLLPLGNGAPDVFASIAAFASSGLDDVGFNSIMGGALFITCVVVGVVSLSIADKRVQIDRNCFIRDLSFFLFTVLCLALIMVIGKVNTWGAMAFVFIYVVYAIFVATSEILRKKGLRSQLNGLTPLLPVAEGSFSCRGGEETMNTPLLSADSHDSPPDLSAKLPHWMWNSNVAIYSDHIKDHMEDSPGPLWGWSDEGVINEESLFSFPKLCSLLEIPLIVPRRLTIPIVEEDRWSKVYAVASAFLAPVLLAFLWITRENVGPWSWKIAYLIGFSTGFILGLLAFLYTSSEHPPRRCLLPWVLGGFFMSIIWFYIVADELVSLLASFGIILEVNPSMLAITVLAWGNSMGDLMSNTALAMNDRNGVQIAMSGCYAGPMFNTLVGLGVSLLIGAWSMGSVPFVVPRDSSLFMTLGFLAAGLIWAVIVLPLSDMRPNKLLAVGLITIYLMFLSVRVGTAHLHKGNVSFFPYSTG</sequence>
<evidence type="ECO:0000256" key="8">
    <source>
        <dbReference type="ARBA" id="ARBA00023053"/>
    </source>
</evidence>
<feature type="transmembrane region" description="Helical" evidence="12">
    <location>
        <begin position="534"/>
        <end position="558"/>
    </location>
</feature>
<evidence type="ECO:0000256" key="7">
    <source>
        <dbReference type="ARBA" id="ARBA00022989"/>
    </source>
</evidence>
<feature type="domain" description="Sodium/calcium exchanger membrane region" evidence="13">
    <location>
        <begin position="118"/>
        <end position="261"/>
    </location>
</feature>
<dbReference type="GO" id="GO:0008324">
    <property type="term" value="F:monoatomic cation transmembrane transporter activity"/>
    <property type="evidence" value="ECO:0007669"/>
    <property type="project" value="TreeGrafter"/>
</dbReference>
<evidence type="ECO:0000256" key="11">
    <source>
        <dbReference type="ARBA" id="ARBA00038187"/>
    </source>
</evidence>
<comment type="similarity">
    <text evidence="11">Belongs to the Ca(2+):cation antiporter (CaCA) (TC 2.A.19) family. Cation/calcium exchanger (CCX) subfamily.</text>
</comment>
<feature type="transmembrane region" description="Helical" evidence="12">
    <location>
        <begin position="153"/>
        <end position="176"/>
    </location>
</feature>
<keyword evidence="10" id="KW-0739">Sodium transport</keyword>
<gene>
    <name evidence="14" type="ORF">Cgig2_017914</name>
</gene>
<dbReference type="GO" id="GO:0006814">
    <property type="term" value="P:sodium ion transport"/>
    <property type="evidence" value="ECO:0007669"/>
    <property type="project" value="UniProtKB-KW"/>
</dbReference>
<keyword evidence="7 12" id="KW-1133">Transmembrane helix</keyword>
<protein>
    <recommendedName>
        <fullName evidence="13">Sodium/calcium exchanger membrane region domain-containing protein</fullName>
    </recommendedName>
</protein>
<dbReference type="GO" id="GO:0015297">
    <property type="term" value="F:antiporter activity"/>
    <property type="evidence" value="ECO:0007669"/>
    <property type="project" value="UniProtKB-KW"/>
</dbReference>
<dbReference type="GO" id="GO:0016020">
    <property type="term" value="C:membrane"/>
    <property type="evidence" value="ECO:0007669"/>
    <property type="project" value="UniProtKB-SubCell"/>
</dbReference>
<dbReference type="EMBL" id="JAKOGI010000292">
    <property type="protein sequence ID" value="KAJ8437561.1"/>
    <property type="molecule type" value="Genomic_DNA"/>
</dbReference>
<keyword evidence="2" id="KW-0813">Transport</keyword>
<comment type="caution">
    <text evidence="14">The sequence shown here is derived from an EMBL/GenBank/DDBJ whole genome shotgun (WGS) entry which is preliminary data.</text>
</comment>
<keyword evidence="5 12" id="KW-0812">Transmembrane</keyword>
<dbReference type="PANTHER" id="PTHR12266">
    <property type="entry name" value="NA+/CA2+ K+ INDEPENDENT EXCHANGER"/>
    <property type="match status" value="1"/>
</dbReference>
<evidence type="ECO:0000256" key="5">
    <source>
        <dbReference type="ARBA" id="ARBA00022692"/>
    </source>
</evidence>
<feature type="transmembrane region" description="Helical" evidence="12">
    <location>
        <begin position="7"/>
        <end position="26"/>
    </location>
</feature>
<keyword evidence="8" id="KW-0915">Sodium</keyword>
<keyword evidence="9 12" id="KW-0472">Membrane</keyword>
<feature type="transmembrane region" description="Helical" evidence="12">
    <location>
        <begin position="423"/>
        <end position="441"/>
    </location>
</feature>
<dbReference type="InterPro" id="IPR051359">
    <property type="entry name" value="CaCA_antiporter"/>
</dbReference>
<evidence type="ECO:0000256" key="1">
    <source>
        <dbReference type="ARBA" id="ARBA00004141"/>
    </source>
</evidence>
<feature type="transmembrane region" description="Helical" evidence="12">
    <location>
        <begin position="245"/>
        <end position="267"/>
    </location>
</feature>
<feature type="transmembrane region" description="Helical" evidence="12">
    <location>
        <begin position="188"/>
        <end position="207"/>
    </location>
</feature>
<evidence type="ECO:0000256" key="12">
    <source>
        <dbReference type="SAM" id="Phobius"/>
    </source>
</evidence>
<dbReference type="GO" id="GO:0006813">
    <property type="term" value="P:potassium ion transport"/>
    <property type="evidence" value="ECO:0007669"/>
    <property type="project" value="UniProtKB-KW"/>
</dbReference>
<evidence type="ECO:0000259" key="13">
    <source>
        <dbReference type="Pfam" id="PF01699"/>
    </source>
</evidence>
<dbReference type="InterPro" id="IPR044880">
    <property type="entry name" value="NCX_ion-bd_dom_sf"/>
</dbReference>
<proteinExistence type="inferred from homology"/>
<evidence type="ECO:0000313" key="15">
    <source>
        <dbReference type="Proteomes" id="UP001153076"/>
    </source>
</evidence>
<evidence type="ECO:0000256" key="2">
    <source>
        <dbReference type="ARBA" id="ARBA00022448"/>
    </source>
</evidence>
<keyword evidence="10" id="KW-0406">Ion transport</keyword>
<dbReference type="Proteomes" id="UP001153076">
    <property type="component" value="Unassembled WGS sequence"/>
</dbReference>
<feature type="transmembrane region" description="Helical" evidence="12">
    <location>
        <begin position="112"/>
        <end position="133"/>
    </location>
</feature>
<dbReference type="Pfam" id="PF01699">
    <property type="entry name" value="Na_Ca_ex"/>
    <property type="match status" value="2"/>
</dbReference>
<feature type="transmembrane region" description="Helical" evidence="12">
    <location>
        <begin position="453"/>
        <end position="472"/>
    </location>
</feature>
<dbReference type="OrthoDB" id="407410at2759"/>
<feature type="transmembrane region" description="Helical" evidence="12">
    <location>
        <begin position="592"/>
        <end position="614"/>
    </location>
</feature>
<feature type="transmembrane region" description="Helical" evidence="12">
    <location>
        <begin position="393"/>
        <end position="411"/>
    </location>
</feature>
<organism evidence="14 15">
    <name type="scientific">Carnegiea gigantea</name>
    <dbReference type="NCBI Taxonomy" id="171969"/>
    <lineage>
        <taxon>Eukaryota</taxon>
        <taxon>Viridiplantae</taxon>
        <taxon>Streptophyta</taxon>
        <taxon>Embryophyta</taxon>
        <taxon>Tracheophyta</taxon>
        <taxon>Spermatophyta</taxon>
        <taxon>Magnoliopsida</taxon>
        <taxon>eudicotyledons</taxon>
        <taxon>Gunneridae</taxon>
        <taxon>Pentapetalae</taxon>
        <taxon>Caryophyllales</taxon>
        <taxon>Cactineae</taxon>
        <taxon>Cactaceae</taxon>
        <taxon>Cactoideae</taxon>
        <taxon>Echinocereeae</taxon>
        <taxon>Carnegiea</taxon>
    </lineage>
</organism>
<dbReference type="AlphaFoldDB" id="A0A9Q1K5D2"/>
<evidence type="ECO:0000256" key="10">
    <source>
        <dbReference type="ARBA" id="ARBA00023201"/>
    </source>
</evidence>